<accession>A0AB40CC84</accession>
<proteinExistence type="inferred from homology"/>
<dbReference type="Proteomes" id="UP001515500">
    <property type="component" value="Chromosome 12"/>
</dbReference>
<evidence type="ECO:0000256" key="4">
    <source>
        <dbReference type="ARBA" id="ARBA00023163"/>
    </source>
</evidence>
<dbReference type="SMART" id="SM00353">
    <property type="entry name" value="HLH"/>
    <property type="match status" value="1"/>
</dbReference>
<feature type="region of interest" description="Disordered" evidence="6">
    <location>
        <begin position="433"/>
        <end position="461"/>
    </location>
</feature>
<feature type="compositionally biased region" description="Polar residues" evidence="6">
    <location>
        <begin position="304"/>
        <end position="318"/>
    </location>
</feature>
<organism evidence="8 9">
    <name type="scientific">Dioscorea cayennensis subsp. rotundata</name>
    <name type="common">White Guinea yam</name>
    <name type="synonym">Dioscorea rotundata</name>
    <dbReference type="NCBI Taxonomy" id="55577"/>
    <lineage>
        <taxon>Eukaryota</taxon>
        <taxon>Viridiplantae</taxon>
        <taxon>Streptophyta</taxon>
        <taxon>Embryophyta</taxon>
        <taxon>Tracheophyta</taxon>
        <taxon>Spermatophyta</taxon>
        <taxon>Magnoliopsida</taxon>
        <taxon>Liliopsida</taxon>
        <taxon>Dioscoreales</taxon>
        <taxon>Dioscoreaceae</taxon>
        <taxon>Dioscorea</taxon>
    </lineage>
</organism>
<keyword evidence="3" id="KW-0805">Transcription regulation</keyword>
<comment type="similarity">
    <text evidence="2">Belongs to the bHLH protein family.</text>
</comment>
<evidence type="ECO:0000259" key="7">
    <source>
        <dbReference type="PROSITE" id="PS50888"/>
    </source>
</evidence>
<dbReference type="InterPro" id="IPR036638">
    <property type="entry name" value="HLH_DNA-bd_sf"/>
</dbReference>
<dbReference type="GeneID" id="120273458"/>
<keyword evidence="8" id="KW-1185">Reference proteome</keyword>
<comment type="subcellular location">
    <subcellularLocation>
        <location evidence="1">Nucleus</location>
    </subcellularLocation>
</comment>
<feature type="compositionally biased region" description="Polar residues" evidence="6">
    <location>
        <begin position="230"/>
        <end position="240"/>
    </location>
</feature>
<dbReference type="RefSeq" id="XP_039136019.1">
    <property type="nucleotide sequence ID" value="XM_039280085.1"/>
</dbReference>
<evidence type="ECO:0000256" key="5">
    <source>
        <dbReference type="ARBA" id="ARBA00023242"/>
    </source>
</evidence>
<evidence type="ECO:0000256" key="6">
    <source>
        <dbReference type="SAM" id="MobiDB-lite"/>
    </source>
</evidence>
<dbReference type="InterPro" id="IPR011598">
    <property type="entry name" value="bHLH_dom"/>
</dbReference>
<dbReference type="GO" id="GO:0046983">
    <property type="term" value="F:protein dimerization activity"/>
    <property type="evidence" value="ECO:0007669"/>
    <property type="project" value="InterPro"/>
</dbReference>
<keyword evidence="5" id="KW-0539">Nucleus</keyword>
<feature type="domain" description="BHLH" evidence="7">
    <location>
        <begin position="464"/>
        <end position="513"/>
    </location>
</feature>
<feature type="compositionally biased region" description="Basic and acidic residues" evidence="6">
    <location>
        <begin position="1"/>
        <end position="16"/>
    </location>
</feature>
<evidence type="ECO:0000256" key="2">
    <source>
        <dbReference type="ARBA" id="ARBA00005510"/>
    </source>
</evidence>
<evidence type="ECO:0000313" key="8">
    <source>
        <dbReference type="Proteomes" id="UP001515500"/>
    </source>
</evidence>
<evidence type="ECO:0000256" key="3">
    <source>
        <dbReference type="ARBA" id="ARBA00023015"/>
    </source>
</evidence>
<reference evidence="9" key="1">
    <citation type="submission" date="2025-08" db="UniProtKB">
        <authorList>
            <consortium name="RefSeq"/>
        </authorList>
    </citation>
    <scope>IDENTIFICATION</scope>
</reference>
<dbReference type="Pfam" id="PF00010">
    <property type="entry name" value="HLH"/>
    <property type="match status" value="1"/>
</dbReference>
<dbReference type="PROSITE" id="PS50888">
    <property type="entry name" value="BHLH"/>
    <property type="match status" value="1"/>
</dbReference>
<dbReference type="InterPro" id="IPR047265">
    <property type="entry name" value="PIF1-like_bHLH"/>
</dbReference>
<feature type="region of interest" description="Disordered" evidence="6">
    <location>
        <begin position="215"/>
        <end position="275"/>
    </location>
</feature>
<gene>
    <name evidence="9" type="primary">LOC120273458</name>
</gene>
<dbReference type="SUPFAM" id="SSF47459">
    <property type="entry name" value="HLH, helix-loop-helix DNA-binding domain"/>
    <property type="match status" value="1"/>
</dbReference>
<feature type="compositionally biased region" description="Polar residues" evidence="6">
    <location>
        <begin position="17"/>
        <end position="27"/>
    </location>
</feature>
<feature type="region of interest" description="Disordered" evidence="6">
    <location>
        <begin position="685"/>
        <end position="710"/>
    </location>
</feature>
<feature type="compositionally biased region" description="Acidic residues" evidence="6">
    <location>
        <begin position="433"/>
        <end position="446"/>
    </location>
</feature>
<feature type="compositionally biased region" description="Polar residues" evidence="6">
    <location>
        <begin position="685"/>
        <end position="702"/>
    </location>
</feature>
<dbReference type="FunFam" id="4.10.280.10:FF:000004">
    <property type="entry name" value="Basic helix-loop-helix transcription factor"/>
    <property type="match status" value="1"/>
</dbReference>
<dbReference type="CDD" id="cd11445">
    <property type="entry name" value="bHLH_AtPIF_like"/>
    <property type="match status" value="1"/>
</dbReference>
<feature type="region of interest" description="Disordered" evidence="6">
    <location>
        <begin position="298"/>
        <end position="318"/>
    </location>
</feature>
<evidence type="ECO:0000256" key="1">
    <source>
        <dbReference type="ARBA" id="ARBA00004123"/>
    </source>
</evidence>
<dbReference type="GO" id="GO:0003700">
    <property type="term" value="F:DNA-binding transcription factor activity"/>
    <property type="evidence" value="ECO:0007669"/>
    <property type="project" value="InterPro"/>
</dbReference>
<feature type="compositionally biased region" description="Polar residues" evidence="6">
    <location>
        <begin position="250"/>
        <end position="269"/>
    </location>
</feature>
<feature type="compositionally biased region" description="Basic and acidic residues" evidence="6">
    <location>
        <begin position="220"/>
        <end position="229"/>
    </location>
</feature>
<dbReference type="GO" id="GO:0005634">
    <property type="term" value="C:nucleus"/>
    <property type="evidence" value="ECO:0007669"/>
    <property type="project" value="UniProtKB-SubCell"/>
</dbReference>
<evidence type="ECO:0000313" key="9">
    <source>
        <dbReference type="RefSeq" id="XP_039136019.1"/>
    </source>
</evidence>
<protein>
    <submittedName>
        <fullName evidence="9">Transcription factor PHYTOCHROME INTERACTING FACTOR-LIKE 15-like</fullName>
    </submittedName>
</protein>
<dbReference type="AlphaFoldDB" id="A0AB40CC84"/>
<sequence>MPLSEVHRTATRKELENSQSRMTNYSSDLSSFMPDDEFVELLWENGQLVVQCQSNRPKKSFFTSNASSQTGKAHDKNGNVKMGRFSSMDQVVDELSPVVPSVVGLNSQDDDDNNNINGSWMNYPIEDPLVQSDYCSEFLSEFSGVDLNSVATNAKGNSNVVATTTTERITSFGFGRASQNIQVGNASRGITGGSDPPSRIRKSQLFQLPQQCQSAIPNSKPKEATEYHNHGSTSSHQGSSADGGGVLLKTWSQKQQDTANTKVPQASSGSRGGAGLMNFSHFSRAASLFKANLQGSDRLRSNKKASTAGSSKPLESSLINSNSGFKSISGAIQGKPASALLHDVAQRSSTKNIQDVASVQQAEAHKNHGKVVIASPKPSDQSKGQSTGPSGKQETEKAPEAPVASSVCSGNSVGAASNDPIYGAAKRKCREGEESEYQSDDVEDDSVGLKISDSTGCKSAKRSRAAEVHNLSERRRRDRINERMRALQELIPNCNKVDKASMLDEAIEYLKTLQLQVQIMSMGAGMCMPPMMMPPAMQHLRAAPMYSPMGLGMSMGMGMGYGMGMFDMNGSPSLHGLPGGPASLQMFGIPGKGLPIPTPQLPQYTPYSTLPIRPDTMAERSGVVAGTTSPVSAAPPVVETAPSSSSKEIPHLNVNCEAPHQTKADDSLIPSSSIQALKDQTVVSQMSDQTLHVSGKGSTNSIRKNESGAP</sequence>
<feature type="compositionally biased region" description="Polar residues" evidence="6">
    <location>
        <begin position="378"/>
        <end position="392"/>
    </location>
</feature>
<name>A0AB40CC84_DIOCR</name>
<dbReference type="PANTHER" id="PTHR46807:SF1">
    <property type="entry name" value="TRANSCRIPTION FACTOR PIF3"/>
    <property type="match status" value="1"/>
</dbReference>
<dbReference type="InterPro" id="IPR044273">
    <property type="entry name" value="PIF3-like"/>
</dbReference>
<feature type="region of interest" description="Disordered" evidence="6">
    <location>
        <begin position="626"/>
        <end position="650"/>
    </location>
</feature>
<dbReference type="PANTHER" id="PTHR46807">
    <property type="entry name" value="TRANSCRIPTION FACTOR PIF3"/>
    <property type="match status" value="1"/>
</dbReference>
<keyword evidence="4" id="KW-0804">Transcription</keyword>
<feature type="region of interest" description="Disordered" evidence="6">
    <location>
        <begin position="373"/>
        <end position="412"/>
    </location>
</feature>
<feature type="region of interest" description="Disordered" evidence="6">
    <location>
        <begin position="1"/>
        <end position="27"/>
    </location>
</feature>
<dbReference type="Gene3D" id="4.10.280.10">
    <property type="entry name" value="Helix-loop-helix DNA-binding domain"/>
    <property type="match status" value="1"/>
</dbReference>